<evidence type="ECO:0000313" key="3">
    <source>
        <dbReference type="EMBL" id="KHN11043.1"/>
    </source>
</evidence>
<name>A0A0B2PTF3_GLYSO</name>
<sequence length="61" mass="6926">MAMSILLTIAAAAIVPHPSNHQLHPYLHPHALILNTATMEHSYQPRSRSRSRNRNHKRLPA</sequence>
<evidence type="ECO:0000256" key="1">
    <source>
        <dbReference type="SAM" id="MobiDB-lite"/>
    </source>
</evidence>
<protein>
    <recommendedName>
        <fullName evidence="4">Secreted protein</fullName>
    </recommendedName>
</protein>
<gene>
    <name evidence="3" type="ORF">glysoja_044067</name>
</gene>
<accession>A0A0B2PTF3</accession>
<keyword evidence="2" id="KW-0732">Signal</keyword>
<dbReference type="AlphaFoldDB" id="A0A0B2PTF3"/>
<feature type="region of interest" description="Disordered" evidence="1">
    <location>
        <begin position="38"/>
        <end position="61"/>
    </location>
</feature>
<evidence type="ECO:0008006" key="4">
    <source>
        <dbReference type="Google" id="ProtNLM"/>
    </source>
</evidence>
<organism evidence="3">
    <name type="scientific">Glycine soja</name>
    <name type="common">Wild soybean</name>
    <dbReference type="NCBI Taxonomy" id="3848"/>
    <lineage>
        <taxon>Eukaryota</taxon>
        <taxon>Viridiplantae</taxon>
        <taxon>Streptophyta</taxon>
        <taxon>Embryophyta</taxon>
        <taxon>Tracheophyta</taxon>
        <taxon>Spermatophyta</taxon>
        <taxon>Magnoliopsida</taxon>
        <taxon>eudicotyledons</taxon>
        <taxon>Gunneridae</taxon>
        <taxon>Pentapetalae</taxon>
        <taxon>rosids</taxon>
        <taxon>fabids</taxon>
        <taxon>Fabales</taxon>
        <taxon>Fabaceae</taxon>
        <taxon>Papilionoideae</taxon>
        <taxon>50 kb inversion clade</taxon>
        <taxon>NPAAA clade</taxon>
        <taxon>indigoferoid/millettioid clade</taxon>
        <taxon>Phaseoleae</taxon>
        <taxon>Glycine</taxon>
        <taxon>Glycine subgen. Soja</taxon>
    </lineage>
</organism>
<feature type="signal peptide" evidence="2">
    <location>
        <begin position="1"/>
        <end position="21"/>
    </location>
</feature>
<proteinExistence type="predicted"/>
<feature type="compositionally biased region" description="Basic residues" evidence="1">
    <location>
        <begin position="47"/>
        <end position="61"/>
    </location>
</feature>
<evidence type="ECO:0000256" key="2">
    <source>
        <dbReference type="SAM" id="SignalP"/>
    </source>
</evidence>
<feature type="chain" id="PRO_5002072986" description="Secreted protein" evidence="2">
    <location>
        <begin position="22"/>
        <end position="61"/>
    </location>
</feature>
<dbReference type="Proteomes" id="UP000053555">
    <property type="component" value="Unassembled WGS sequence"/>
</dbReference>
<dbReference type="EMBL" id="KN664044">
    <property type="protein sequence ID" value="KHN11043.1"/>
    <property type="molecule type" value="Genomic_DNA"/>
</dbReference>
<reference evidence="3" key="1">
    <citation type="submission" date="2014-07" db="EMBL/GenBank/DDBJ databases">
        <title>Identification of a novel salt tolerance gene in wild soybean by whole-genome sequencing.</title>
        <authorList>
            <person name="Lam H.-M."/>
            <person name="Qi X."/>
            <person name="Li M.-W."/>
            <person name="Liu X."/>
            <person name="Xie M."/>
            <person name="Ni M."/>
            <person name="Xu X."/>
        </authorList>
    </citation>
    <scope>NUCLEOTIDE SEQUENCE [LARGE SCALE GENOMIC DNA]</scope>
    <source>
        <tissue evidence="3">Root</tissue>
    </source>
</reference>